<dbReference type="RefSeq" id="WP_399646715.1">
    <property type="nucleotide sequence ID" value="NZ_JBITYG010000002.1"/>
</dbReference>
<name>A0ABW8C3B4_9ACTN</name>
<comment type="caution">
    <text evidence="1">The sequence shown here is derived from an EMBL/GenBank/DDBJ whole genome shotgun (WGS) entry which is preliminary data.</text>
</comment>
<keyword evidence="2" id="KW-1185">Reference proteome</keyword>
<dbReference type="Pfam" id="PF05331">
    <property type="entry name" value="DUF742"/>
    <property type="match status" value="1"/>
</dbReference>
<sequence>MPDSSLWYDDEAGPVVRPYALTRGRTRPAGKWFFDLVARVHAVRPAPGPLPHGPEQRLLLDHCREPVTVADLSSATDLPLGVVRVLLGDLCSAGLVRATRPVPPAQLPTEDILREVLHGLHAL</sequence>
<dbReference type="PANTHER" id="PTHR36221">
    <property type="entry name" value="DUF742 DOMAIN-CONTAINING PROTEIN"/>
    <property type="match status" value="1"/>
</dbReference>
<dbReference type="EMBL" id="JBITYG010000002">
    <property type="protein sequence ID" value="MFI9100924.1"/>
    <property type="molecule type" value="Genomic_DNA"/>
</dbReference>
<organism evidence="1 2">
    <name type="scientific">Streptomyces fildesensis</name>
    <dbReference type="NCBI Taxonomy" id="375757"/>
    <lineage>
        <taxon>Bacteria</taxon>
        <taxon>Bacillati</taxon>
        <taxon>Actinomycetota</taxon>
        <taxon>Actinomycetes</taxon>
        <taxon>Kitasatosporales</taxon>
        <taxon>Streptomycetaceae</taxon>
        <taxon>Streptomyces</taxon>
    </lineage>
</organism>
<accession>A0ABW8C3B4</accession>
<dbReference type="InterPro" id="IPR007995">
    <property type="entry name" value="DUF742"/>
</dbReference>
<gene>
    <name evidence="1" type="ORF">ACIGXA_10375</name>
</gene>
<dbReference type="PANTHER" id="PTHR36221:SF1">
    <property type="entry name" value="DUF742 DOMAIN-CONTAINING PROTEIN"/>
    <property type="match status" value="1"/>
</dbReference>
<dbReference type="Proteomes" id="UP001614394">
    <property type="component" value="Unassembled WGS sequence"/>
</dbReference>
<protein>
    <submittedName>
        <fullName evidence="1">DUF742 domain-containing protein</fullName>
    </submittedName>
</protein>
<reference evidence="1 2" key="1">
    <citation type="submission" date="2024-10" db="EMBL/GenBank/DDBJ databases">
        <title>The Natural Products Discovery Center: Release of the First 8490 Sequenced Strains for Exploring Actinobacteria Biosynthetic Diversity.</title>
        <authorList>
            <person name="Kalkreuter E."/>
            <person name="Kautsar S.A."/>
            <person name="Yang D."/>
            <person name="Bader C.D."/>
            <person name="Teijaro C.N."/>
            <person name="Fluegel L."/>
            <person name="Davis C.M."/>
            <person name="Simpson J.R."/>
            <person name="Lauterbach L."/>
            <person name="Steele A.D."/>
            <person name="Gui C."/>
            <person name="Meng S."/>
            <person name="Li G."/>
            <person name="Viehrig K."/>
            <person name="Ye F."/>
            <person name="Su P."/>
            <person name="Kiefer A.F."/>
            <person name="Nichols A."/>
            <person name="Cepeda A.J."/>
            <person name="Yan W."/>
            <person name="Fan B."/>
            <person name="Jiang Y."/>
            <person name="Adhikari A."/>
            <person name="Zheng C.-J."/>
            <person name="Schuster L."/>
            <person name="Cowan T.M."/>
            <person name="Smanski M.J."/>
            <person name="Chevrette M.G."/>
            <person name="De Carvalho L.P.S."/>
            <person name="Shen B."/>
        </authorList>
    </citation>
    <scope>NUCLEOTIDE SEQUENCE [LARGE SCALE GENOMIC DNA]</scope>
    <source>
        <strain evidence="1 2">NPDC053399</strain>
    </source>
</reference>
<evidence type="ECO:0000313" key="1">
    <source>
        <dbReference type="EMBL" id="MFI9100924.1"/>
    </source>
</evidence>
<evidence type="ECO:0000313" key="2">
    <source>
        <dbReference type="Proteomes" id="UP001614394"/>
    </source>
</evidence>
<proteinExistence type="predicted"/>